<feature type="compositionally biased region" description="Basic and acidic residues" evidence="1">
    <location>
        <begin position="868"/>
        <end position="891"/>
    </location>
</feature>
<feature type="region of interest" description="Disordered" evidence="1">
    <location>
        <begin position="491"/>
        <end position="518"/>
    </location>
</feature>
<feature type="compositionally biased region" description="Polar residues" evidence="1">
    <location>
        <begin position="409"/>
        <end position="420"/>
    </location>
</feature>
<dbReference type="Proteomes" id="UP000250572">
    <property type="component" value="Unassembled WGS sequence"/>
</dbReference>
<evidence type="ECO:0000313" key="4">
    <source>
        <dbReference type="Proteomes" id="UP000250572"/>
    </source>
</evidence>
<keyword evidence="4" id="KW-1185">Reference proteome</keyword>
<organism evidence="3 4">
    <name type="scientific">Gambusia affinis</name>
    <name type="common">Western mosquitofish</name>
    <name type="synonym">Heterandria affinis</name>
    <dbReference type="NCBI Taxonomy" id="33528"/>
    <lineage>
        <taxon>Eukaryota</taxon>
        <taxon>Metazoa</taxon>
        <taxon>Chordata</taxon>
        <taxon>Craniata</taxon>
        <taxon>Vertebrata</taxon>
        <taxon>Euteleostomi</taxon>
        <taxon>Actinopterygii</taxon>
        <taxon>Neopterygii</taxon>
        <taxon>Teleostei</taxon>
        <taxon>Neoteleostei</taxon>
        <taxon>Acanthomorphata</taxon>
        <taxon>Ovalentaria</taxon>
        <taxon>Atherinomorphae</taxon>
        <taxon>Cyprinodontiformes</taxon>
        <taxon>Poeciliidae</taxon>
        <taxon>Poeciliinae</taxon>
        <taxon>Gambusia</taxon>
    </lineage>
</organism>
<comment type="caution">
    <text evidence="3">The sequence shown here is derived from an EMBL/GenBank/DDBJ whole genome shotgun (WGS) entry which is preliminary data.</text>
</comment>
<accession>A0A315VXA3</accession>
<evidence type="ECO:0000256" key="1">
    <source>
        <dbReference type="SAM" id="MobiDB-lite"/>
    </source>
</evidence>
<sequence length="948" mass="105104">RNSFPPLTAELKKSVSQEANWELATRLNCSFSRYSYRKKMETIPLEISPQTEPSSPPSPKRARTDCAATEDLHRNSGFDSSQLWTSQDAISSLSTNNLQETDGLLIADSGQYHNENPIGLPSDFTPATHVTSESNEVCVSVEREEKSFVIETDELSPASNSIPSLPDCKLLEKSLVGENPGVCLQNDESDGNLETWAHTQPSLVQAVTFCPHQAADTDFCHAFSQLADAVEGDLKREEAPLRSPTSSFQDALPLCSNVEADHCQKSDHWIPENVSDVETKGQGSKTFVKSSEELIPCCEFVSGTTISAENVSFKDHNYVVEAEIPAAVRISQEAAKEGNEADAFCVIDPVIWSEIDEELCNSDGAAGGELSPLVEVCNTEATSPLCSEVRASLDSIPDQTEQLQRDENNIGTTSDSIQDQTDNEGKSSPAFAEDDGTGEICNTTGSRLKVSVNPDHMEMPDYVEEVAGFIQSHSPKETETDKLRNLESEWQNKQGDCNSYQKEGETQKHGSNLNNMDNKQENELSESVEGNICVTYVTIEGKEQKQKVKVGREINIDERETGERIQKQSEFENDIREESPIQDVSEWAESRLSFYNGEDPEQSLGCFAHDQHMSDVSTLHTVPPTTDAVVPCPSQNALHGVRYFPSAFTLSKDALGGFDTFEKIKLFPDDYDGATELLNTPQEEQEHCMQVAESKINEKTLEDKKEYTENGFVSSDSSSNEVPNFTPYLEKEPNSGSTNDSSHCSHDELNPQSASSAAPTDSDGPSCDLSTSFDFEMKEQFGRVLQELNLFFDISRNEFTRPPSPDLPESSEDHSTKVLGSPGLECYAHTSTDKAIEDHGLVMCGLDPAVSCPFIRSDGEQEVPLNRNLEREPSMDTTEKSKESQQAEQKVKVWSPSFMRLPDLEQLIHRPPELPRRLEPLRTCKRPIRVGLSKRAKTKQLHHAHPYK</sequence>
<feature type="region of interest" description="Disordered" evidence="1">
    <location>
        <begin position="863"/>
        <end position="891"/>
    </location>
</feature>
<dbReference type="InterPro" id="IPR053355">
    <property type="entry name" value="RAD51-associated"/>
</dbReference>
<dbReference type="PANTHER" id="PTHR39229:SF1">
    <property type="entry name" value="RAD51-ASSOCIATED PROTEIN 2"/>
    <property type="match status" value="1"/>
</dbReference>
<feature type="region of interest" description="Disordered" evidence="1">
    <location>
        <begin position="42"/>
        <end position="66"/>
    </location>
</feature>
<protein>
    <recommendedName>
        <fullName evidence="2">RAD51 interacting motif domain-containing protein</fullName>
    </recommendedName>
</protein>
<feature type="region of interest" description="Disordered" evidence="1">
    <location>
        <begin position="709"/>
        <end position="767"/>
    </location>
</feature>
<feature type="compositionally biased region" description="Polar residues" evidence="1">
    <location>
        <begin position="491"/>
        <end position="501"/>
    </location>
</feature>
<feature type="domain" description="RAD51 interacting motif" evidence="2">
    <location>
        <begin position="915"/>
        <end position="942"/>
    </location>
</feature>
<dbReference type="EMBL" id="NHOQ01001000">
    <property type="protein sequence ID" value="PWA27544.1"/>
    <property type="molecule type" value="Genomic_DNA"/>
</dbReference>
<feature type="compositionally biased region" description="Polar residues" evidence="1">
    <location>
        <begin position="711"/>
        <end position="723"/>
    </location>
</feature>
<feature type="non-terminal residue" evidence="3">
    <location>
        <position position="1"/>
    </location>
</feature>
<dbReference type="Pfam" id="PF15696">
    <property type="entry name" value="RAD51_interact"/>
    <property type="match status" value="1"/>
</dbReference>
<evidence type="ECO:0000259" key="2">
    <source>
        <dbReference type="Pfam" id="PF15696"/>
    </source>
</evidence>
<proteinExistence type="predicted"/>
<dbReference type="AlphaFoldDB" id="A0A315VXA3"/>
<evidence type="ECO:0000313" key="3">
    <source>
        <dbReference type="EMBL" id="PWA27544.1"/>
    </source>
</evidence>
<feature type="region of interest" description="Disordered" evidence="1">
    <location>
        <begin position="400"/>
        <end position="446"/>
    </location>
</feature>
<feature type="compositionally biased region" description="Polar residues" evidence="1">
    <location>
        <begin position="750"/>
        <end position="759"/>
    </location>
</feature>
<dbReference type="PANTHER" id="PTHR39229">
    <property type="entry name" value="MCG1037962"/>
    <property type="match status" value="1"/>
</dbReference>
<reference evidence="3 4" key="1">
    <citation type="journal article" date="2018" name="G3 (Bethesda)">
        <title>A High-Quality Reference Genome for the Invasive Mosquitofish Gambusia affinis Using a Chicago Library.</title>
        <authorList>
            <person name="Hoffberg S.L."/>
            <person name="Troendle N.J."/>
            <person name="Glenn T.C."/>
            <person name="Mahmud O."/>
            <person name="Louha S."/>
            <person name="Chalopin D."/>
            <person name="Bennetzen J.L."/>
            <person name="Mauricio R."/>
        </authorList>
    </citation>
    <scope>NUCLEOTIDE SEQUENCE [LARGE SCALE GENOMIC DNA]</scope>
    <source>
        <strain evidence="3">NE01/NJP1002.9</strain>
        <tissue evidence="3">Muscle</tissue>
    </source>
</reference>
<gene>
    <name evidence="3" type="ORF">CCH79_00000240</name>
</gene>
<dbReference type="GO" id="GO:0032991">
    <property type="term" value="C:protein-containing complex"/>
    <property type="evidence" value="ECO:0007669"/>
    <property type="project" value="TreeGrafter"/>
</dbReference>
<dbReference type="InterPro" id="IPR031419">
    <property type="entry name" value="RAD51_interact"/>
</dbReference>
<feature type="non-terminal residue" evidence="3">
    <location>
        <position position="948"/>
    </location>
</feature>
<name>A0A315VXA3_GAMAF</name>